<sequence>EIVSTAGPRRVVQELPRASRQLETTVVDGHLFSFLPSLEGKWSGEATSLSGQSTASSVKIAYRPPFQRREVRTTSADSSGLSDVQTTLLEPISHGRCRAVHDRAPLPLQYEEQCGDLFATLTQRCVLTGGLEKLEVWSLQTSTSASEAEQRLTRTVSLYKDSDGSLTSMVVSRERKVA</sequence>
<protein>
    <submittedName>
        <fullName evidence="1">Uncharacterized protein</fullName>
    </submittedName>
</protein>
<reference evidence="1" key="1">
    <citation type="submission" date="2023-10" db="EMBL/GenBank/DDBJ databases">
        <authorList>
            <person name="Chen Y."/>
            <person name="Shah S."/>
            <person name="Dougan E. K."/>
            <person name="Thang M."/>
            <person name="Chan C."/>
        </authorList>
    </citation>
    <scope>NUCLEOTIDE SEQUENCE [LARGE SCALE GENOMIC DNA]</scope>
</reference>
<evidence type="ECO:0000313" key="1">
    <source>
        <dbReference type="EMBL" id="CAK0886057.1"/>
    </source>
</evidence>
<feature type="non-terminal residue" evidence="1">
    <location>
        <position position="1"/>
    </location>
</feature>
<organism evidence="1 2">
    <name type="scientific">Prorocentrum cordatum</name>
    <dbReference type="NCBI Taxonomy" id="2364126"/>
    <lineage>
        <taxon>Eukaryota</taxon>
        <taxon>Sar</taxon>
        <taxon>Alveolata</taxon>
        <taxon>Dinophyceae</taxon>
        <taxon>Prorocentrales</taxon>
        <taxon>Prorocentraceae</taxon>
        <taxon>Prorocentrum</taxon>
    </lineage>
</organism>
<name>A0ABN9WL49_9DINO</name>
<dbReference type="EMBL" id="CAUYUJ010018751">
    <property type="protein sequence ID" value="CAK0886057.1"/>
    <property type="molecule type" value="Genomic_DNA"/>
</dbReference>
<keyword evidence="2" id="KW-1185">Reference proteome</keyword>
<evidence type="ECO:0000313" key="2">
    <source>
        <dbReference type="Proteomes" id="UP001189429"/>
    </source>
</evidence>
<dbReference type="Proteomes" id="UP001189429">
    <property type="component" value="Unassembled WGS sequence"/>
</dbReference>
<comment type="caution">
    <text evidence="1">The sequence shown here is derived from an EMBL/GenBank/DDBJ whole genome shotgun (WGS) entry which is preliminary data.</text>
</comment>
<gene>
    <name evidence="1" type="ORF">PCOR1329_LOCUS67502</name>
</gene>
<proteinExistence type="predicted"/>
<accession>A0ABN9WL49</accession>